<dbReference type="RefSeq" id="WP_188599249.1">
    <property type="nucleotide sequence ID" value="NZ_BMJW01000002.1"/>
</dbReference>
<dbReference type="GO" id="GO:0015159">
    <property type="term" value="F:polysaccharide transmembrane transporter activity"/>
    <property type="evidence" value="ECO:0007669"/>
    <property type="project" value="InterPro"/>
</dbReference>
<sequence length="811" mass="89990">MKNKITRIVLILFITLTTGIFAQDMSQLKKANISDLTDEQIATYWQSIQSKGYSMAQLETLAKVQGVSTSQMSEFKRRVQDLPTDITKKNIKGKEGTNNLEVSDKIDIFGLNGKENKSDFTENEDLLFGYDFFNNPNISFTPNINVAVPQNYQLGPGDSLVIDLWGATEVTYESTINSQGAVKFEGIGLVYVSGLTLGKASEKIISKLKKKHGGIGASNNSYNKIHTNVTLSKIRTVQVNIIGEVKVPGTYSLVSLSTVLNALYASGGPTKKGTFRDVKLVRNGKTIANFDIYKYLLTGSQEGNLKLQDQDVLLIGPYKNLVTVKGAVKRPGIYELKDQENLENLMNFFGGFTPEAYTELLVIERVNGKQREVKEVELENAKNFFIHGGDQLIVEEIVDKYSNRIVLEGAVFRPGNYELTDGMTLKSLLEKAEGITEEAFMSRGLIVRSKDDTNKINIAFSVSDILSGKSNEVLQAKDKIRIFNKDELREKQTITIQGAVNKPQTFEFVNNLQIEDLIAMSGGLTEGADANVVSISRRLKDGSFKTLSENFTISSEKNLELNNGNPFHLEPFDIINVRYLKGYVAQKTVVVKGEVKYQGNYVLSDKNERISDLVYRAGGVTIYAYLKGATLIRKKNNESDKKQLELLQEINAKDSITKSDKLIEKKDGFKIGIDLDKIINKGGAGSDIDLFLEEGDELLIPSEKQTVEVRGEVLSPSLVQFKPGKSLKNYISNSGGYSQKAKRNKIFVLYSNGDIKTVKNFLFFKSYPKLEPGAVIFVPTKAESQKMSTQEILGITTSIGTLGILIKTLSN</sequence>
<comment type="caution">
    <text evidence="4">The sequence shown here is derived from an EMBL/GenBank/DDBJ whole genome shotgun (WGS) entry which is preliminary data.</text>
</comment>
<dbReference type="Pfam" id="PF02563">
    <property type="entry name" value="Poly_export"/>
    <property type="match status" value="1"/>
</dbReference>
<dbReference type="PANTHER" id="PTHR33619:SF3">
    <property type="entry name" value="POLYSACCHARIDE EXPORT PROTEIN GFCE-RELATED"/>
    <property type="match status" value="1"/>
</dbReference>
<dbReference type="InterPro" id="IPR019554">
    <property type="entry name" value="Soluble_ligand-bd"/>
</dbReference>
<dbReference type="Pfam" id="PF10531">
    <property type="entry name" value="SLBB"/>
    <property type="match status" value="6"/>
</dbReference>
<accession>A0A917I0L9</accession>
<evidence type="ECO:0000313" key="5">
    <source>
        <dbReference type="Proteomes" id="UP000633278"/>
    </source>
</evidence>
<gene>
    <name evidence="4" type="ORF">GCM10011416_20670</name>
</gene>
<dbReference type="AlphaFoldDB" id="A0A917I0L9"/>
<organism evidence="4 5">
    <name type="scientific">Polaribacter pacificus</name>
    <dbReference type="NCBI Taxonomy" id="1775173"/>
    <lineage>
        <taxon>Bacteria</taxon>
        <taxon>Pseudomonadati</taxon>
        <taxon>Bacteroidota</taxon>
        <taxon>Flavobacteriia</taxon>
        <taxon>Flavobacteriales</taxon>
        <taxon>Flavobacteriaceae</taxon>
    </lineage>
</organism>
<feature type="domain" description="Soluble ligand binding" evidence="3">
    <location>
        <begin position="239"/>
        <end position="285"/>
    </location>
</feature>
<keyword evidence="1" id="KW-0732">Signal</keyword>
<reference evidence="4" key="2">
    <citation type="submission" date="2020-09" db="EMBL/GenBank/DDBJ databases">
        <authorList>
            <person name="Sun Q."/>
            <person name="Zhou Y."/>
        </authorList>
    </citation>
    <scope>NUCLEOTIDE SEQUENCE</scope>
    <source>
        <strain evidence="4">CGMCC 1.15763</strain>
    </source>
</reference>
<keyword evidence="5" id="KW-1185">Reference proteome</keyword>
<evidence type="ECO:0000256" key="1">
    <source>
        <dbReference type="ARBA" id="ARBA00022729"/>
    </source>
</evidence>
<feature type="domain" description="Soluble ligand binding" evidence="3">
    <location>
        <begin position="707"/>
        <end position="748"/>
    </location>
</feature>
<dbReference type="InterPro" id="IPR049712">
    <property type="entry name" value="Poly_export"/>
</dbReference>
<feature type="domain" description="Polysaccharide export protein N-terminal" evidence="2">
    <location>
        <begin position="147"/>
        <end position="210"/>
    </location>
</feature>
<dbReference type="EMBL" id="BMJW01000002">
    <property type="protein sequence ID" value="GGH01748.1"/>
    <property type="molecule type" value="Genomic_DNA"/>
</dbReference>
<dbReference type="PANTHER" id="PTHR33619">
    <property type="entry name" value="POLYSACCHARIDE EXPORT PROTEIN GFCE-RELATED"/>
    <property type="match status" value="1"/>
</dbReference>
<feature type="domain" description="Soluble ligand binding" evidence="3">
    <location>
        <begin position="409"/>
        <end position="439"/>
    </location>
</feature>
<feature type="domain" description="Soluble ligand binding" evidence="3">
    <location>
        <begin position="589"/>
        <end position="636"/>
    </location>
</feature>
<name>A0A917I0L9_9FLAO</name>
<feature type="domain" description="Soluble ligand binding" evidence="3">
    <location>
        <begin position="322"/>
        <end position="371"/>
    </location>
</feature>
<dbReference type="Gene3D" id="3.10.560.10">
    <property type="entry name" value="Outer membrane lipoprotein wza domain like"/>
    <property type="match status" value="6"/>
</dbReference>
<evidence type="ECO:0000259" key="2">
    <source>
        <dbReference type="Pfam" id="PF02563"/>
    </source>
</evidence>
<feature type="domain" description="Soluble ligand binding" evidence="3">
    <location>
        <begin position="494"/>
        <end position="542"/>
    </location>
</feature>
<reference evidence="4" key="1">
    <citation type="journal article" date="2014" name="Int. J. Syst. Evol. Microbiol.">
        <title>Complete genome sequence of Corynebacterium casei LMG S-19264T (=DSM 44701T), isolated from a smear-ripened cheese.</title>
        <authorList>
            <consortium name="US DOE Joint Genome Institute (JGI-PGF)"/>
            <person name="Walter F."/>
            <person name="Albersmeier A."/>
            <person name="Kalinowski J."/>
            <person name="Ruckert C."/>
        </authorList>
    </citation>
    <scope>NUCLEOTIDE SEQUENCE</scope>
    <source>
        <strain evidence="4">CGMCC 1.15763</strain>
    </source>
</reference>
<dbReference type="InterPro" id="IPR003715">
    <property type="entry name" value="Poly_export_N"/>
</dbReference>
<evidence type="ECO:0000259" key="3">
    <source>
        <dbReference type="Pfam" id="PF10531"/>
    </source>
</evidence>
<protein>
    <submittedName>
        <fullName evidence="4">Capsule polysaccharide transporter</fullName>
    </submittedName>
</protein>
<evidence type="ECO:0000313" key="4">
    <source>
        <dbReference type="EMBL" id="GGH01748.1"/>
    </source>
</evidence>
<proteinExistence type="predicted"/>
<dbReference type="Proteomes" id="UP000633278">
    <property type="component" value="Unassembled WGS sequence"/>
</dbReference>